<sequence length="100" mass="11155">MGCRGDEDAFAGKIHGCSVTLFIIVIWPNGQAIVGVRLAKPGKDWVALCVMIAVRYPSNGQAIEPFVACTLHRNKRLFTAAWRAERRIEQDKNRHAFSSD</sequence>
<dbReference type="EMBL" id="OBKZ01000010">
    <property type="protein sequence ID" value="SOB50566.1"/>
    <property type="molecule type" value="Genomic_DNA"/>
</dbReference>
<protein>
    <submittedName>
        <fullName evidence="1">Uncharacterized protein</fullName>
    </submittedName>
</protein>
<accession>A0AAX2H616</accession>
<evidence type="ECO:0000313" key="2">
    <source>
        <dbReference type="Proteomes" id="UP000219564"/>
    </source>
</evidence>
<dbReference type="Proteomes" id="UP000219564">
    <property type="component" value="Unassembled WGS sequence"/>
</dbReference>
<evidence type="ECO:0000313" key="1">
    <source>
        <dbReference type="EMBL" id="SOB50566.1"/>
    </source>
</evidence>
<reference evidence="1 2" key="1">
    <citation type="submission" date="2017-08" db="EMBL/GenBank/DDBJ databases">
        <authorList>
            <person name="Chaillou S."/>
        </authorList>
    </citation>
    <scope>NUCLEOTIDE SEQUENCE [LARGE SCALE GENOMIC DNA]</scope>
    <source>
        <strain evidence="1 2">MFPA15A1205</strain>
    </source>
</reference>
<organism evidence="1 2">
    <name type="scientific">Pseudomonas lundensis</name>
    <dbReference type="NCBI Taxonomy" id="86185"/>
    <lineage>
        <taxon>Bacteria</taxon>
        <taxon>Pseudomonadati</taxon>
        <taxon>Pseudomonadota</taxon>
        <taxon>Gammaproteobacteria</taxon>
        <taxon>Pseudomonadales</taxon>
        <taxon>Pseudomonadaceae</taxon>
        <taxon>Pseudomonas</taxon>
    </lineage>
</organism>
<proteinExistence type="predicted"/>
<dbReference type="AlphaFoldDB" id="A0AAX2H616"/>
<comment type="caution">
    <text evidence="1">The sequence shown here is derived from an EMBL/GenBank/DDBJ whole genome shotgun (WGS) entry which is preliminary data.</text>
</comment>
<name>A0AAX2H616_9PSED</name>
<gene>
    <name evidence="1" type="ORF">PLUA15_180017</name>
</gene>